<dbReference type="RefSeq" id="WP_207086601.1">
    <property type="nucleotide sequence ID" value="NZ_JAFLQW010000064.1"/>
</dbReference>
<reference evidence="1 2" key="1">
    <citation type="submission" date="2021-03" db="EMBL/GenBank/DDBJ databases">
        <title>Metabolic Capacity of the Antarctic Cyanobacterium Phormidium pseudopriestleyi that Sustains Oxygenic Photosynthesis in the Presence of Hydrogen Sulfide.</title>
        <authorList>
            <person name="Lumian J.E."/>
            <person name="Jungblut A.D."/>
            <person name="Dillon M.L."/>
            <person name="Hawes I."/>
            <person name="Doran P.T."/>
            <person name="Mackey T.J."/>
            <person name="Dick G.J."/>
            <person name="Grettenberger C.L."/>
            <person name="Sumner D.Y."/>
        </authorList>
    </citation>
    <scope>NUCLEOTIDE SEQUENCE [LARGE SCALE GENOMIC DNA]</scope>
    <source>
        <strain evidence="1 2">FRX01</strain>
    </source>
</reference>
<evidence type="ECO:0000313" key="2">
    <source>
        <dbReference type="Proteomes" id="UP000664844"/>
    </source>
</evidence>
<dbReference type="InterPro" id="IPR029044">
    <property type="entry name" value="Nucleotide-diphossugar_trans"/>
</dbReference>
<name>A0ABS3FMB1_9CYAN</name>
<organism evidence="1 2">
    <name type="scientific">Phormidium pseudopriestleyi FRX01</name>
    <dbReference type="NCBI Taxonomy" id="1759528"/>
    <lineage>
        <taxon>Bacteria</taxon>
        <taxon>Bacillati</taxon>
        <taxon>Cyanobacteriota</taxon>
        <taxon>Cyanophyceae</taxon>
        <taxon>Oscillatoriophycideae</taxon>
        <taxon>Oscillatoriales</taxon>
        <taxon>Oscillatoriaceae</taxon>
        <taxon>Phormidium</taxon>
    </lineage>
</organism>
<comment type="caution">
    <text evidence="1">The sequence shown here is derived from an EMBL/GenBank/DDBJ whole genome shotgun (WGS) entry which is preliminary data.</text>
</comment>
<dbReference type="EMBL" id="JAFLQW010000064">
    <property type="protein sequence ID" value="MBO0348032.1"/>
    <property type="molecule type" value="Genomic_DNA"/>
</dbReference>
<proteinExistence type="predicted"/>
<dbReference type="SUPFAM" id="SSF53448">
    <property type="entry name" value="Nucleotide-diphospho-sugar transferases"/>
    <property type="match status" value="1"/>
</dbReference>
<accession>A0ABS3FMB1</accession>
<dbReference type="Gene3D" id="3.90.550.10">
    <property type="entry name" value="Spore Coat Polysaccharide Biosynthesis Protein SpsA, Chain A"/>
    <property type="match status" value="1"/>
</dbReference>
<sequence>MADLQLKTPVAFIIFNRPDTTARVFEAIRQAKPPQLLVVADGPRENRPGEAEKCAATRAIIDLVDWECEVLKNYSETNLGCKRRVSSGIDWVFQTVEEAIIVEDDCLPQPEFFPYCDELLERYRQDTRVMHIAGSNFGIIGKNPYASYYFSRRTHIWGWATWRRAWQHYDVNMSLWPELKQQNRLLEIVGNKPEADQKTEIFDKVYGGEVDTWDYQWHFTCLWNGNYTIIPNTNMVENIGFQKDASTHTTAPPGDFGDLKVEKLQFPLIHPQFFIREDEADTLYFNKMHNPTVITKIKKRINKLSQKINQSANQ</sequence>
<gene>
    <name evidence="1" type="ORF">J0895_02710</name>
</gene>
<dbReference type="Proteomes" id="UP000664844">
    <property type="component" value="Unassembled WGS sequence"/>
</dbReference>
<evidence type="ECO:0000313" key="1">
    <source>
        <dbReference type="EMBL" id="MBO0348032.1"/>
    </source>
</evidence>
<protein>
    <submittedName>
        <fullName evidence="1">Glycosyltransferase family 2 protein</fullName>
    </submittedName>
</protein>
<keyword evidence="2" id="KW-1185">Reference proteome</keyword>